<gene>
    <name evidence="1" type="ORF">BJF92_04930</name>
</gene>
<proteinExistence type="predicted"/>
<name>A0A1Q9AQF6_9HYPH</name>
<comment type="caution">
    <text evidence="1">The sequence shown here is derived from an EMBL/GenBank/DDBJ whole genome shotgun (WGS) entry which is preliminary data.</text>
</comment>
<organism evidence="1 2">
    <name type="scientific">Xaviernesmea rhizosphaerae</name>
    <dbReference type="NCBI Taxonomy" id="1672749"/>
    <lineage>
        <taxon>Bacteria</taxon>
        <taxon>Pseudomonadati</taxon>
        <taxon>Pseudomonadota</taxon>
        <taxon>Alphaproteobacteria</taxon>
        <taxon>Hyphomicrobiales</taxon>
        <taxon>Rhizobiaceae</taxon>
        <taxon>Rhizobium/Agrobacterium group</taxon>
        <taxon>Xaviernesmea</taxon>
    </lineage>
</organism>
<reference evidence="1 2" key="1">
    <citation type="submission" date="2016-09" db="EMBL/GenBank/DDBJ databases">
        <title>Rhizobium sp. nov., a novel species isolated from the rice rhizosphere.</title>
        <authorList>
            <person name="Zhao J."/>
            <person name="Zhang X."/>
        </authorList>
    </citation>
    <scope>NUCLEOTIDE SEQUENCE [LARGE SCALE GENOMIC DNA]</scope>
    <source>
        <strain evidence="1 2">MH17</strain>
    </source>
</reference>
<dbReference type="RefSeq" id="WP_075632809.1">
    <property type="nucleotide sequence ID" value="NZ_MKIO01000012.1"/>
</dbReference>
<dbReference type="STRING" id="1672749.BJF92_04930"/>
<evidence type="ECO:0000313" key="1">
    <source>
        <dbReference type="EMBL" id="OLP57650.1"/>
    </source>
</evidence>
<dbReference type="EMBL" id="MKIO01000012">
    <property type="protein sequence ID" value="OLP57650.1"/>
    <property type="molecule type" value="Genomic_DNA"/>
</dbReference>
<dbReference type="AlphaFoldDB" id="A0A1Q9AQF6"/>
<protein>
    <submittedName>
        <fullName evidence="1">Uncharacterized protein</fullName>
    </submittedName>
</protein>
<accession>A0A1Q9AQF6</accession>
<evidence type="ECO:0000313" key="2">
    <source>
        <dbReference type="Proteomes" id="UP000186143"/>
    </source>
</evidence>
<sequence length="100" mass="11343">MLDIKFTCPNPRCEGFEIQAEIDDIQYDIAKQEDRDSVLTMQSRVICGCGDEPYMVELVAMGGEKTVSVLEHPDIRVKFNDNSGDYTSEMIDLFYAPPDK</sequence>
<dbReference type="Proteomes" id="UP000186143">
    <property type="component" value="Unassembled WGS sequence"/>
</dbReference>